<dbReference type="OrthoDB" id="397220at2759"/>
<reference evidence="2 3" key="1">
    <citation type="submission" date="2016-11" db="EMBL/GenBank/DDBJ databases">
        <title>The macronuclear genome of Stentor coeruleus: a giant cell with tiny introns.</title>
        <authorList>
            <person name="Slabodnick M."/>
            <person name="Ruby J.G."/>
            <person name="Reiff S.B."/>
            <person name="Swart E.C."/>
            <person name="Gosai S."/>
            <person name="Prabakaran S."/>
            <person name="Witkowska E."/>
            <person name="Larue G.E."/>
            <person name="Fisher S."/>
            <person name="Freeman R.M."/>
            <person name="Gunawardena J."/>
            <person name="Chu W."/>
            <person name="Stover N.A."/>
            <person name="Gregory B.D."/>
            <person name="Nowacki M."/>
            <person name="Derisi J."/>
            <person name="Roy S.W."/>
            <person name="Marshall W.F."/>
            <person name="Sood P."/>
        </authorList>
    </citation>
    <scope>NUCLEOTIDE SEQUENCE [LARGE SCALE GENOMIC DNA]</scope>
    <source>
        <strain evidence="2">WM001</strain>
    </source>
</reference>
<accession>A0A1R2BWC3</accession>
<keyword evidence="3" id="KW-1185">Reference proteome</keyword>
<name>A0A1R2BWC3_9CILI</name>
<comment type="caution">
    <text evidence="2">The sequence shown here is derived from an EMBL/GenBank/DDBJ whole genome shotgun (WGS) entry which is preliminary data.</text>
</comment>
<organism evidence="2 3">
    <name type="scientific">Stentor coeruleus</name>
    <dbReference type="NCBI Taxonomy" id="5963"/>
    <lineage>
        <taxon>Eukaryota</taxon>
        <taxon>Sar</taxon>
        <taxon>Alveolata</taxon>
        <taxon>Ciliophora</taxon>
        <taxon>Postciliodesmatophora</taxon>
        <taxon>Heterotrichea</taxon>
        <taxon>Heterotrichida</taxon>
        <taxon>Stentoridae</taxon>
        <taxon>Stentor</taxon>
    </lineage>
</organism>
<protein>
    <submittedName>
        <fullName evidence="2">Uncharacterized protein</fullName>
    </submittedName>
</protein>
<dbReference type="Proteomes" id="UP000187209">
    <property type="component" value="Unassembled WGS sequence"/>
</dbReference>
<gene>
    <name evidence="2" type="ORF">SteCoe_18572</name>
</gene>
<evidence type="ECO:0000256" key="1">
    <source>
        <dbReference type="SAM" id="SignalP"/>
    </source>
</evidence>
<dbReference type="PANTHER" id="PTHR39767">
    <property type="entry name" value="CALCIUM/CALMODULIN-BINDING MEMBRANE PROTEIN PCM4-RELATED"/>
    <property type="match status" value="1"/>
</dbReference>
<dbReference type="PANTHER" id="PTHR39767:SF2">
    <property type="entry name" value="CHROMOSOME UNDETERMINED SCAFFOLD_1, WHOLE GENOME SHOTGUN SEQUENCE"/>
    <property type="match status" value="1"/>
</dbReference>
<sequence>MIIFSSLFLIFQATAEDTVSFLSTSSELTLEGHAGLKLMNGDGNCYIGVFNSSYPFGINCRDYYPLYIDDSRRVHFGADVLTEADLKFSQKLVLSNYDQWGLYHYDTFEGVEADGWSNKTITECSGIRMLGGYCQYSAGTTWKEFTGIREHSLIRLRATWHFIDEWKGETGYIEIGTTSETSVVWSLTYDVAYSKNPIDICGDSTTGEGKFAVPIDILIPHDSSELLVIFGSTLEEQPCDKSWGISGLEIYIRG</sequence>
<dbReference type="EMBL" id="MPUH01000396">
    <property type="protein sequence ID" value="OMJ81064.1"/>
    <property type="molecule type" value="Genomic_DNA"/>
</dbReference>
<feature type="signal peptide" evidence="1">
    <location>
        <begin position="1"/>
        <end position="15"/>
    </location>
</feature>
<keyword evidence="1" id="KW-0732">Signal</keyword>
<proteinExistence type="predicted"/>
<dbReference type="AlphaFoldDB" id="A0A1R2BWC3"/>
<evidence type="ECO:0000313" key="2">
    <source>
        <dbReference type="EMBL" id="OMJ81064.1"/>
    </source>
</evidence>
<evidence type="ECO:0000313" key="3">
    <source>
        <dbReference type="Proteomes" id="UP000187209"/>
    </source>
</evidence>
<feature type="chain" id="PRO_5012706575" evidence="1">
    <location>
        <begin position="16"/>
        <end position="254"/>
    </location>
</feature>